<accession>A0A3T0KNQ4</accession>
<dbReference type="KEGG" id="pasa:BAOM_1440"/>
<organism evidence="2 3">
    <name type="scientific">Peribacillus asahii</name>
    <dbReference type="NCBI Taxonomy" id="228899"/>
    <lineage>
        <taxon>Bacteria</taxon>
        <taxon>Bacillati</taxon>
        <taxon>Bacillota</taxon>
        <taxon>Bacilli</taxon>
        <taxon>Bacillales</taxon>
        <taxon>Bacillaceae</taxon>
        <taxon>Peribacillus</taxon>
    </lineage>
</organism>
<gene>
    <name evidence="2" type="ORF">BAOM_1440</name>
</gene>
<dbReference type="Proteomes" id="UP000283095">
    <property type="component" value="Chromosome"/>
</dbReference>
<protein>
    <recommendedName>
        <fullName evidence="1">RsgI N-terminal anti-sigma domain-containing protein</fullName>
    </recommendedName>
</protein>
<sequence length="54" mass="6169">MKKGIVLSVTKRHITLLTPEGEFVRRNRDNGVYEIGDEVTIIPVERTFPISSKK</sequence>
<dbReference type="AlphaFoldDB" id="A0A3T0KNQ4"/>
<feature type="domain" description="RsgI N-terminal anti-sigma" evidence="1">
    <location>
        <begin position="2"/>
        <end position="50"/>
    </location>
</feature>
<proteinExistence type="predicted"/>
<evidence type="ECO:0000313" key="2">
    <source>
        <dbReference type="EMBL" id="AZV42050.1"/>
    </source>
</evidence>
<dbReference type="InterPro" id="IPR024449">
    <property type="entry name" value="Anti-sigma_RsgI_N"/>
</dbReference>
<dbReference type="RefSeq" id="WP_164853155.1">
    <property type="nucleotide sequence ID" value="NZ_CP026095.1"/>
</dbReference>
<evidence type="ECO:0000313" key="3">
    <source>
        <dbReference type="Proteomes" id="UP000283095"/>
    </source>
</evidence>
<name>A0A3T0KNQ4_9BACI</name>
<reference evidence="2 3" key="1">
    <citation type="submission" date="2018-01" db="EMBL/GenBank/DDBJ databases">
        <title>Bacillus asahii Genome sequencing and assembly.</title>
        <authorList>
            <person name="Jiang H."/>
            <person name="Feng Y."/>
            <person name="Zhao F."/>
            <person name="Lin X."/>
        </authorList>
    </citation>
    <scope>NUCLEOTIDE SEQUENCE [LARGE SCALE GENOMIC DNA]</scope>
    <source>
        <strain evidence="2 3">OM18</strain>
    </source>
</reference>
<dbReference type="Pfam" id="PF12791">
    <property type="entry name" value="RsgI_N"/>
    <property type="match status" value="1"/>
</dbReference>
<dbReference type="PROSITE" id="PS51849">
    <property type="entry name" value="RSGI_N"/>
    <property type="match status" value="1"/>
</dbReference>
<dbReference type="EMBL" id="CP026095">
    <property type="protein sequence ID" value="AZV42050.1"/>
    <property type="molecule type" value="Genomic_DNA"/>
</dbReference>
<evidence type="ECO:0000259" key="1">
    <source>
        <dbReference type="PROSITE" id="PS51849"/>
    </source>
</evidence>